<dbReference type="EMBL" id="BONN01000001">
    <property type="protein sequence ID" value="GIG30930.1"/>
    <property type="molecule type" value="Genomic_DNA"/>
</dbReference>
<dbReference type="SMART" id="SM00347">
    <property type="entry name" value="HTH_MARR"/>
    <property type="match status" value="1"/>
</dbReference>
<dbReference type="Gene3D" id="1.10.10.10">
    <property type="entry name" value="Winged helix-like DNA-binding domain superfamily/Winged helix DNA-binding domain"/>
    <property type="match status" value="1"/>
</dbReference>
<dbReference type="AlphaFoldDB" id="A0A7Y9FEW8"/>
<dbReference type="Pfam" id="PF12802">
    <property type="entry name" value="MarR_2"/>
    <property type="match status" value="1"/>
</dbReference>
<keyword evidence="1" id="KW-0805">Transcription regulation</keyword>
<evidence type="ECO:0000256" key="1">
    <source>
        <dbReference type="ARBA" id="ARBA00023015"/>
    </source>
</evidence>
<reference evidence="6 7" key="1">
    <citation type="submission" date="2020-07" db="EMBL/GenBank/DDBJ databases">
        <title>Sequencing the genomes of 1000 actinobacteria strains.</title>
        <authorList>
            <person name="Klenk H.-P."/>
        </authorList>
    </citation>
    <scope>NUCLEOTIDE SEQUENCE [LARGE SCALE GENOMIC DNA]</scope>
    <source>
        <strain evidence="6 7">DSM 24482</strain>
    </source>
</reference>
<sequence length="173" mass="18524">MRAVDTSVAAEDDLGWQLGSLLARWRDAVGSALADVPQGPRGYHVLRAVAHGAPPTQGALAASLGIDRTVMTYLVDRLVGCDLVERQPDPADRRARRVVATAAGREVLDDLEQRIRAAEEQVLAGLDPDERRVLRRLLARTTRPPQGCDEVCAVVDPSREQPDPGPGVAAGPV</sequence>
<dbReference type="InterPro" id="IPR036388">
    <property type="entry name" value="WH-like_DNA-bd_sf"/>
</dbReference>
<dbReference type="GO" id="GO:0006950">
    <property type="term" value="P:response to stress"/>
    <property type="evidence" value="ECO:0007669"/>
    <property type="project" value="TreeGrafter"/>
</dbReference>
<dbReference type="Proteomes" id="UP000618382">
    <property type="component" value="Unassembled WGS sequence"/>
</dbReference>
<comment type="caution">
    <text evidence="6">The sequence shown here is derived from an EMBL/GenBank/DDBJ whole genome shotgun (WGS) entry which is preliminary data.</text>
</comment>
<keyword evidence="2 6" id="KW-0238">DNA-binding</keyword>
<dbReference type="GO" id="GO:0003700">
    <property type="term" value="F:DNA-binding transcription factor activity"/>
    <property type="evidence" value="ECO:0007669"/>
    <property type="project" value="InterPro"/>
</dbReference>
<name>A0A7Y9FEW8_9CELL</name>
<dbReference type="PRINTS" id="PR00598">
    <property type="entry name" value="HTHMARR"/>
</dbReference>
<dbReference type="EMBL" id="JACCBK010000001">
    <property type="protein sequence ID" value="NYD86063.1"/>
    <property type="molecule type" value="Genomic_DNA"/>
</dbReference>
<evidence type="ECO:0000313" key="6">
    <source>
        <dbReference type="EMBL" id="NYD86063.1"/>
    </source>
</evidence>
<feature type="domain" description="HTH marR-type" evidence="4">
    <location>
        <begin position="11"/>
        <end position="143"/>
    </location>
</feature>
<dbReference type="PANTHER" id="PTHR33164">
    <property type="entry name" value="TRANSCRIPTIONAL REGULATOR, MARR FAMILY"/>
    <property type="match status" value="1"/>
</dbReference>
<protein>
    <submittedName>
        <fullName evidence="6">DNA-binding MarR family transcriptional regulator</fullName>
    </submittedName>
</protein>
<evidence type="ECO:0000313" key="5">
    <source>
        <dbReference type="EMBL" id="GIG30930.1"/>
    </source>
</evidence>
<evidence type="ECO:0000313" key="8">
    <source>
        <dbReference type="Proteomes" id="UP000618382"/>
    </source>
</evidence>
<dbReference type="PROSITE" id="PS50995">
    <property type="entry name" value="HTH_MARR_2"/>
    <property type="match status" value="1"/>
</dbReference>
<evidence type="ECO:0000259" key="4">
    <source>
        <dbReference type="PROSITE" id="PS50995"/>
    </source>
</evidence>
<proteinExistence type="predicted"/>
<evidence type="ECO:0000256" key="2">
    <source>
        <dbReference type="ARBA" id="ARBA00023125"/>
    </source>
</evidence>
<keyword evidence="8" id="KW-1185">Reference proteome</keyword>
<dbReference type="RefSeq" id="WP_140457753.1">
    <property type="nucleotide sequence ID" value="NZ_BAABFI010000002.1"/>
</dbReference>
<evidence type="ECO:0000256" key="3">
    <source>
        <dbReference type="ARBA" id="ARBA00023163"/>
    </source>
</evidence>
<gene>
    <name evidence="6" type="ORF">BKA21_001612</name>
    <name evidence="5" type="ORF">Col01nite_00890</name>
</gene>
<dbReference type="GO" id="GO:0003677">
    <property type="term" value="F:DNA binding"/>
    <property type="evidence" value="ECO:0007669"/>
    <property type="project" value="UniProtKB-KW"/>
</dbReference>
<dbReference type="SUPFAM" id="SSF46785">
    <property type="entry name" value="Winged helix' DNA-binding domain"/>
    <property type="match status" value="1"/>
</dbReference>
<dbReference type="InterPro" id="IPR000835">
    <property type="entry name" value="HTH_MarR-typ"/>
</dbReference>
<dbReference type="PANTHER" id="PTHR33164:SF64">
    <property type="entry name" value="TRANSCRIPTIONAL REGULATOR SLYA"/>
    <property type="match status" value="1"/>
</dbReference>
<reference evidence="5 8" key="2">
    <citation type="submission" date="2021-01" db="EMBL/GenBank/DDBJ databases">
        <title>Whole genome shotgun sequence of Cellulomonas oligotrophica NBRC 109435.</title>
        <authorList>
            <person name="Komaki H."/>
            <person name="Tamura T."/>
        </authorList>
    </citation>
    <scope>NUCLEOTIDE SEQUENCE [LARGE SCALE GENOMIC DNA]</scope>
    <source>
        <strain evidence="5 8">NBRC 109435</strain>
    </source>
</reference>
<dbReference type="InterPro" id="IPR039422">
    <property type="entry name" value="MarR/SlyA-like"/>
</dbReference>
<accession>A0A7Y9FEW8</accession>
<evidence type="ECO:0000313" key="7">
    <source>
        <dbReference type="Proteomes" id="UP000577956"/>
    </source>
</evidence>
<organism evidence="6 7">
    <name type="scientific">Cellulomonas oligotrophica</name>
    <dbReference type="NCBI Taxonomy" id="931536"/>
    <lineage>
        <taxon>Bacteria</taxon>
        <taxon>Bacillati</taxon>
        <taxon>Actinomycetota</taxon>
        <taxon>Actinomycetes</taxon>
        <taxon>Micrococcales</taxon>
        <taxon>Cellulomonadaceae</taxon>
        <taxon>Cellulomonas</taxon>
    </lineage>
</organism>
<dbReference type="Proteomes" id="UP000577956">
    <property type="component" value="Unassembled WGS sequence"/>
</dbReference>
<keyword evidence="3" id="KW-0804">Transcription</keyword>
<dbReference type="InterPro" id="IPR036390">
    <property type="entry name" value="WH_DNA-bd_sf"/>
</dbReference>